<dbReference type="InterPro" id="IPR000305">
    <property type="entry name" value="GIY-YIG_endonuc"/>
</dbReference>
<accession>A0ABT0ZRK4</accession>
<feature type="domain" description="GIY-YIG" evidence="1">
    <location>
        <begin position="44"/>
        <end position="116"/>
    </location>
</feature>
<gene>
    <name evidence="2" type="ORF">NFX39_05940</name>
</gene>
<dbReference type="EMBL" id="JAMWYK010000008">
    <property type="protein sequence ID" value="MCO0832617.1"/>
    <property type="molecule type" value="Genomic_DNA"/>
</dbReference>
<proteinExistence type="predicted"/>
<sequence length="272" mass="31223">MPKHIFINEDNSNDHISVFYAEPSFIVEANREDLSKLNLLEESKKPGVYILFGNQQRYVGQASRSIFSRLHQHDLKKKWWTKVVFFGREDGYLSKAQLDYLEASLISTFSDSDLKLDNDTAGNTSYINKMEKLTANTSLKQVNRVLTDVANIDLFETDEEPETNLNSGHNGIRFNGKSYNGKSGRRVFIEVMTDVLQNENVELLAPLMTDEEPTATAFIGEEERISRNGARLTEKIPETPYFIYVCYSRERMKNRLEKMASLLEKDIEVDLG</sequence>
<reference evidence="2 3" key="1">
    <citation type="submission" date="2022-06" db="EMBL/GenBank/DDBJ databases">
        <title>Fructobacillus taiwanensis sp. nov., isolated from the honeybee.</title>
        <authorList>
            <person name="Chen Y.-S."/>
            <person name="Wang L.-T."/>
            <person name="Lee Y.-S."/>
            <person name="Chang Y.-C."/>
            <person name="Wu H.-C."/>
            <person name="Liao C.-Y."/>
            <person name="Chen W.-H."/>
            <person name="Deng J.-N."/>
            <person name="Wang Y.-H."/>
        </authorList>
    </citation>
    <scope>NUCLEOTIDE SEQUENCE [LARGE SCALE GENOMIC DNA]</scope>
    <source>
        <strain evidence="2 3">W13</strain>
    </source>
</reference>
<evidence type="ECO:0000259" key="1">
    <source>
        <dbReference type="PROSITE" id="PS50164"/>
    </source>
</evidence>
<dbReference type="RefSeq" id="WP_252443956.1">
    <property type="nucleotide sequence ID" value="NZ_JAMWYK010000008.1"/>
</dbReference>
<keyword evidence="3" id="KW-1185">Reference proteome</keyword>
<organism evidence="2 3">
    <name type="scientific">Fructobacillus apis</name>
    <dbReference type="NCBI Taxonomy" id="2935017"/>
    <lineage>
        <taxon>Bacteria</taxon>
        <taxon>Bacillati</taxon>
        <taxon>Bacillota</taxon>
        <taxon>Bacilli</taxon>
        <taxon>Lactobacillales</taxon>
        <taxon>Lactobacillaceae</taxon>
        <taxon>Fructobacillus</taxon>
    </lineage>
</organism>
<comment type="caution">
    <text evidence="2">The sequence shown here is derived from an EMBL/GenBank/DDBJ whole genome shotgun (WGS) entry which is preliminary data.</text>
</comment>
<dbReference type="PROSITE" id="PS50164">
    <property type="entry name" value="GIY_YIG"/>
    <property type="match status" value="1"/>
</dbReference>
<dbReference type="CDD" id="cd10447">
    <property type="entry name" value="GIY-YIG_unchar_2"/>
    <property type="match status" value="1"/>
</dbReference>
<dbReference type="Proteomes" id="UP001523234">
    <property type="component" value="Unassembled WGS sequence"/>
</dbReference>
<name>A0ABT0ZRK4_9LACO</name>
<evidence type="ECO:0000313" key="2">
    <source>
        <dbReference type="EMBL" id="MCO0832617.1"/>
    </source>
</evidence>
<evidence type="ECO:0000313" key="3">
    <source>
        <dbReference type="Proteomes" id="UP001523234"/>
    </source>
</evidence>
<protein>
    <submittedName>
        <fullName evidence="2">GIY-YIG nuclease family protein</fullName>
    </submittedName>
</protein>